<evidence type="ECO:0000313" key="2">
    <source>
        <dbReference type="EMBL" id="NPT54382.1"/>
    </source>
</evidence>
<evidence type="ECO:0000313" key="3">
    <source>
        <dbReference type="Proteomes" id="UP000655523"/>
    </source>
</evidence>
<dbReference type="AlphaFoldDB" id="A0A972NK66"/>
<name>A0A972NK66_9BURK</name>
<feature type="signal peptide" evidence="1">
    <location>
        <begin position="1"/>
        <end position="22"/>
    </location>
</feature>
<keyword evidence="1" id="KW-0732">Signal</keyword>
<dbReference type="SUPFAM" id="SSF56935">
    <property type="entry name" value="Porins"/>
    <property type="match status" value="1"/>
</dbReference>
<feature type="chain" id="PRO_5038020621" evidence="1">
    <location>
        <begin position="23"/>
        <end position="96"/>
    </location>
</feature>
<evidence type="ECO:0000256" key="1">
    <source>
        <dbReference type="SAM" id="SignalP"/>
    </source>
</evidence>
<keyword evidence="2" id="KW-0675">Receptor</keyword>
<sequence length="96" mass="10450">MKFRQFIITSGLSVLACQVAQAADDASLPQPEQTQAETRLPNILVTGDTQHLPQSFDQRFATTQVLTRTDLERLSPIDPSITQALATLPGVTVSQN</sequence>
<gene>
    <name evidence="2" type="ORF">GNZ13_07100</name>
</gene>
<dbReference type="EMBL" id="WOEZ01000037">
    <property type="protein sequence ID" value="NPT54382.1"/>
    <property type="molecule type" value="Genomic_DNA"/>
</dbReference>
<organism evidence="2 3">
    <name type="scientific">Paraburkholderia elongata</name>
    <dbReference type="NCBI Taxonomy" id="2675747"/>
    <lineage>
        <taxon>Bacteria</taxon>
        <taxon>Pseudomonadati</taxon>
        <taxon>Pseudomonadota</taxon>
        <taxon>Betaproteobacteria</taxon>
        <taxon>Burkholderiales</taxon>
        <taxon>Burkholderiaceae</taxon>
        <taxon>Paraburkholderia</taxon>
    </lineage>
</organism>
<dbReference type="Proteomes" id="UP000655523">
    <property type="component" value="Unassembled WGS sequence"/>
</dbReference>
<reference evidence="2 3" key="1">
    <citation type="submission" date="2019-11" db="EMBL/GenBank/DDBJ databases">
        <title>Metabolism of dissolved organic matter in forest soils.</title>
        <authorList>
            <person name="Cyle K.T."/>
            <person name="Wilhelm R.C."/>
            <person name="Martinez C.E."/>
        </authorList>
    </citation>
    <scope>NUCLEOTIDE SEQUENCE [LARGE SCALE GENOMIC DNA]</scope>
    <source>
        <strain evidence="2 3">5N</strain>
    </source>
</reference>
<accession>A0A972NK66</accession>
<dbReference type="PROSITE" id="PS51257">
    <property type="entry name" value="PROKAR_LIPOPROTEIN"/>
    <property type="match status" value="1"/>
</dbReference>
<protein>
    <submittedName>
        <fullName evidence="2">TonB-dependent receptor</fullName>
    </submittedName>
</protein>
<proteinExistence type="predicted"/>
<keyword evidence="3" id="KW-1185">Reference proteome</keyword>
<feature type="non-terminal residue" evidence="2">
    <location>
        <position position="96"/>
    </location>
</feature>
<comment type="caution">
    <text evidence="2">The sequence shown here is derived from an EMBL/GenBank/DDBJ whole genome shotgun (WGS) entry which is preliminary data.</text>
</comment>